<feature type="domain" description="Epoxide hydrolase N-terminal" evidence="6">
    <location>
        <begin position="7"/>
        <end position="94"/>
    </location>
</feature>
<dbReference type="STRING" id="266940.Krad_2689"/>
<dbReference type="PANTHER" id="PTHR21661">
    <property type="entry name" value="EPOXIDE HYDROLASE 1-RELATED"/>
    <property type="match status" value="1"/>
</dbReference>
<dbReference type="PRINTS" id="PR00412">
    <property type="entry name" value="EPOXHYDRLASE"/>
</dbReference>
<dbReference type="Pfam" id="PF00561">
    <property type="entry name" value="Abhydrolase_1"/>
    <property type="match status" value="1"/>
</dbReference>
<accession>A6WBH2</accession>
<dbReference type="Pfam" id="PF06441">
    <property type="entry name" value="EHN"/>
    <property type="match status" value="1"/>
</dbReference>
<evidence type="ECO:0000313" key="8">
    <source>
        <dbReference type="Proteomes" id="UP000001116"/>
    </source>
</evidence>
<dbReference type="HOGENOM" id="CLU_019414_0_1_11"/>
<gene>
    <name evidence="7" type="ordered locus">Krad_2689</name>
</gene>
<dbReference type="InterPro" id="IPR000073">
    <property type="entry name" value="AB_hydrolase_1"/>
</dbReference>
<evidence type="ECO:0000313" key="7">
    <source>
        <dbReference type="EMBL" id="ABS04161.1"/>
    </source>
</evidence>
<comment type="similarity">
    <text evidence="1">Belongs to the peptidase S33 family.</text>
</comment>
<protein>
    <submittedName>
        <fullName evidence="7">Epoxide hydratase</fullName>
    </submittedName>
</protein>
<dbReference type="Gene3D" id="3.40.50.1820">
    <property type="entry name" value="alpha/beta hydrolase"/>
    <property type="match status" value="1"/>
</dbReference>
<dbReference type="EMBL" id="CP000750">
    <property type="protein sequence ID" value="ABS04161.1"/>
    <property type="molecule type" value="Genomic_DNA"/>
</dbReference>
<dbReference type="InterPro" id="IPR016292">
    <property type="entry name" value="Epoxide_hydrolase"/>
</dbReference>
<evidence type="ECO:0000256" key="2">
    <source>
        <dbReference type="ARBA" id="ARBA00022797"/>
    </source>
</evidence>
<dbReference type="Proteomes" id="UP000001116">
    <property type="component" value="Chromosome"/>
</dbReference>
<sequence>MRRHAFVRADQAVLDDLQERLLRFRAVPSAHRHGDPLGGGSEDSAGDLGVPAGLLSALLEHWRSGYDWRVHEDRVAAHPWFETERTAVPLRAVVREAVVREAVVPDVAPAALAAPGAPDGPSAPGDPGGSAAPVVLLLHGWPDSVLRFERLFPLLSDVTVVAPALPGFPFAAPVPQGGLSSTAMADAVAAAMEEFGFARYVVSAGDVGCDVAEALAARHPGAVSALHLTDVSQYHFLHDVPADLDAEERAYLARGTRWQAEEGGYMHEQATRPNTLAVGLGDSPAGLAAWIAEKLLRWSDGDGSLTDVFSLDEALTWITAYWVSGAVGTSFTPYAAAGAKNWPRVEVPTVVTVFAHDLVNAPRRFAERFFDVVQWREYERGGHFAAWERPGDYLWGVRAAVDHRRSG</sequence>
<dbReference type="InterPro" id="IPR010497">
    <property type="entry name" value="Epoxide_hydro_N"/>
</dbReference>
<organism evidence="7 8">
    <name type="scientific">Kineococcus radiotolerans (strain ATCC BAA-149 / DSM 14245 / SRS30216)</name>
    <dbReference type="NCBI Taxonomy" id="266940"/>
    <lineage>
        <taxon>Bacteria</taxon>
        <taxon>Bacillati</taxon>
        <taxon>Actinomycetota</taxon>
        <taxon>Actinomycetes</taxon>
        <taxon>Kineosporiales</taxon>
        <taxon>Kineosporiaceae</taxon>
        <taxon>Kineococcus</taxon>
    </lineage>
</organism>
<evidence type="ECO:0000256" key="1">
    <source>
        <dbReference type="ARBA" id="ARBA00010088"/>
    </source>
</evidence>
<evidence type="ECO:0000256" key="4">
    <source>
        <dbReference type="PIRSR" id="PIRSR001112-1"/>
    </source>
</evidence>
<dbReference type="InterPro" id="IPR029058">
    <property type="entry name" value="AB_hydrolase_fold"/>
</dbReference>
<feature type="domain" description="AB hydrolase-1" evidence="5">
    <location>
        <begin position="133"/>
        <end position="252"/>
    </location>
</feature>
<dbReference type="PANTHER" id="PTHR21661:SF35">
    <property type="entry name" value="EPOXIDE HYDROLASE"/>
    <property type="match status" value="1"/>
</dbReference>
<evidence type="ECO:0000259" key="6">
    <source>
        <dbReference type="Pfam" id="PF06441"/>
    </source>
</evidence>
<feature type="active site" description="Proton donor" evidence="4">
    <location>
        <position position="334"/>
    </location>
</feature>
<feature type="active site" description="Nucleophile" evidence="4">
    <location>
        <position position="206"/>
    </location>
</feature>
<dbReference type="OrthoDB" id="27092at2"/>
<dbReference type="RefSeq" id="WP_012087602.1">
    <property type="nucleotide sequence ID" value="NC_009664.2"/>
</dbReference>
<dbReference type="SUPFAM" id="SSF53474">
    <property type="entry name" value="alpha/beta-Hydrolases"/>
    <property type="match status" value="1"/>
</dbReference>
<evidence type="ECO:0000259" key="5">
    <source>
        <dbReference type="Pfam" id="PF00561"/>
    </source>
</evidence>
<reference evidence="8" key="1">
    <citation type="journal article" date="2008" name="PLoS ONE">
        <title>Survival in nuclear waste, extreme resistance, and potential applications gleaned from the genome sequence of Kineococcus radiotolerans SRS30216.</title>
        <authorList>
            <person name="Bagwell C.E."/>
            <person name="Bhat S."/>
            <person name="Hawkins G.M."/>
            <person name="Smith B.W."/>
            <person name="Biswas T."/>
            <person name="Hoover T.R."/>
            <person name="Saunders E."/>
            <person name="Han C.S."/>
            <person name="Tsodikov O.V."/>
            <person name="Shimkets L.J."/>
        </authorList>
    </citation>
    <scope>NUCLEOTIDE SEQUENCE [LARGE SCALE GENOMIC DNA]</scope>
    <source>
        <strain evidence="8">ATCC BAA-149 / DSM 14245 / SRS30216</strain>
    </source>
</reference>
<dbReference type="PIRSF" id="PIRSF001112">
    <property type="entry name" value="Epoxide_hydrolase"/>
    <property type="match status" value="1"/>
</dbReference>
<dbReference type="AlphaFoldDB" id="A6WBH2"/>
<dbReference type="KEGG" id="kra:Krad_2689"/>
<proteinExistence type="inferred from homology"/>
<feature type="active site" description="Proton acceptor" evidence="4">
    <location>
        <position position="383"/>
    </location>
</feature>
<dbReference type="GO" id="GO:0097176">
    <property type="term" value="P:epoxide metabolic process"/>
    <property type="evidence" value="ECO:0007669"/>
    <property type="project" value="TreeGrafter"/>
</dbReference>
<keyword evidence="8" id="KW-1185">Reference proteome</keyword>
<evidence type="ECO:0000256" key="3">
    <source>
        <dbReference type="ARBA" id="ARBA00022801"/>
    </source>
</evidence>
<dbReference type="eggNOG" id="COG0596">
    <property type="taxonomic scope" value="Bacteria"/>
</dbReference>
<dbReference type="GO" id="GO:0004301">
    <property type="term" value="F:epoxide hydrolase activity"/>
    <property type="evidence" value="ECO:0007669"/>
    <property type="project" value="TreeGrafter"/>
</dbReference>
<name>A6WBH2_KINRD</name>
<dbReference type="InterPro" id="IPR000639">
    <property type="entry name" value="Epox_hydrolase-like"/>
</dbReference>
<keyword evidence="2" id="KW-0058">Aromatic hydrocarbons catabolism</keyword>
<keyword evidence="3" id="KW-0378">Hydrolase</keyword>